<protein>
    <submittedName>
        <fullName evidence="2">Uncharacterized protein</fullName>
    </submittedName>
</protein>
<feature type="compositionally biased region" description="Low complexity" evidence="1">
    <location>
        <begin position="257"/>
        <end position="276"/>
    </location>
</feature>
<evidence type="ECO:0000313" key="2">
    <source>
        <dbReference type="EMBL" id="GMR34048.1"/>
    </source>
</evidence>
<sequence length="330" mass="36323">MFFDDSSTRPFDDNNDFCMNEECDGTSVMLSSNDRISPPPNFYSGLPSSPADNTDSCLVIVEEQRHNIHSITCSPASSSCSSASTSPPVVRAFSSPPKRVNWREHMRNLHRSTIEESIHRLTTMRGGIEKKKRGKGGHVGVGGRRTHRPGCAMHVWSLVKHIHESDSCCNCQHETSGVSNELVDRLRRLTRFDSRISELSRPHRFTYSYKIEYSLPSISEDGEEGSSSQPDEPSTSSRPIPVRSSSLPLTRPQLGRVSRSVSPSPSRPHCSSPAAPEDAQQLQTTVVLSEEEMCARLSALPIGYHTTATVAALESALHSSLSLMDTEADD</sequence>
<dbReference type="AlphaFoldDB" id="A0AAN4Z8P7"/>
<feature type="region of interest" description="Disordered" evidence="1">
    <location>
        <begin position="218"/>
        <end position="279"/>
    </location>
</feature>
<organism evidence="2 3">
    <name type="scientific">Pristionchus mayeri</name>
    <dbReference type="NCBI Taxonomy" id="1317129"/>
    <lineage>
        <taxon>Eukaryota</taxon>
        <taxon>Metazoa</taxon>
        <taxon>Ecdysozoa</taxon>
        <taxon>Nematoda</taxon>
        <taxon>Chromadorea</taxon>
        <taxon>Rhabditida</taxon>
        <taxon>Rhabditina</taxon>
        <taxon>Diplogasteromorpha</taxon>
        <taxon>Diplogasteroidea</taxon>
        <taxon>Neodiplogasteridae</taxon>
        <taxon>Pristionchus</taxon>
    </lineage>
</organism>
<comment type="caution">
    <text evidence="2">The sequence shown here is derived from an EMBL/GenBank/DDBJ whole genome shotgun (WGS) entry which is preliminary data.</text>
</comment>
<name>A0AAN4Z8P7_9BILA</name>
<reference evidence="3" key="1">
    <citation type="submission" date="2022-10" db="EMBL/GenBank/DDBJ databases">
        <title>Genome assembly of Pristionchus species.</title>
        <authorList>
            <person name="Yoshida K."/>
            <person name="Sommer R.J."/>
        </authorList>
    </citation>
    <scope>NUCLEOTIDE SEQUENCE [LARGE SCALE GENOMIC DNA]</scope>
    <source>
        <strain evidence="3">RS5460</strain>
    </source>
</reference>
<gene>
    <name evidence="2" type="ORF">PMAYCL1PPCAC_04243</name>
</gene>
<keyword evidence="3" id="KW-1185">Reference proteome</keyword>
<dbReference type="EMBL" id="BTRK01000001">
    <property type="protein sequence ID" value="GMR34048.1"/>
    <property type="molecule type" value="Genomic_DNA"/>
</dbReference>
<proteinExistence type="predicted"/>
<accession>A0AAN4Z8P7</accession>
<evidence type="ECO:0000313" key="3">
    <source>
        <dbReference type="Proteomes" id="UP001328107"/>
    </source>
</evidence>
<evidence type="ECO:0000256" key="1">
    <source>
        <dbReference type="SAM" id="MobiDB-lite"/>
    </source>
</evidence>
<dbReference type="Proteomes" id="UP001328107">
    <property type="component" value="Unassembled WGS sequence"/>
</dbReference>
<feature type="compositionally biased region" description="Low complexity" evidence="1">
    <location>
        <begin position="225"/>
        <end position="237"/>
    </location>
</feature>